<sequence>MPTGTSEIFSLIQQPGQLTQTLAASSHIGTDIDLGGLLGKSTPIATSTNDDSEYQVPATETPLSQWKTMDLGILLNFHVVTYPVNRGDDKRLLVQFAVSSHRIHPDDADDAIDALCHTIAEFSSNPPRRRSCRDLFRFWDIFLVLSAWV</sequence>
<gene>
    <name evidence="1" type="ORF">RRF57_009185</name>
</gene>
<keyword evidence="2" id="KW-1185">Reference proteome</keyword>
<name>A0AAN7ZBU1_9PEZI</name>
<dbReference type="EMBL" id="JAWHQM010000032">
    <property type="protein sequence ID" value="KAK5633471.1"/>
    <property type="molecule type" value="Genomic_DNA"/>
</dbReference>
<proteinExistence type="predicted"/>
<protein>
    <submittedName>
        <fullName evidence="1">Uncharacterized protein</fullName>
    </submittedName>
</protein>
<dbReference type="AlphaFoldDB" id="A0AAN7ZBU1"/>
<organism evidence="1 2">
    <name type="scientific">Xylaria bambusicola</name>
    <dbReference type="NCBI Taxonomy" id="326684"/>
    <lineage>
        <taxon>Eukaryota</taxon>
        <taxon>Fungi</taxon>
        <taxon>Dikarya</taxon>
        <taxon>Ascomycota</taxon>
        <taxon>Pezizomycotina</taxon>
        <taxon>Sordariomycetes</taxon>
        <taxon>Xylariomycetidae</taxon>
        <taxon>Xylariales</taxon>
        <taxon>Xylariaceae</taxon>
        <taxon>Xylaria</taxon>
    </lineage>
</organism>
<evidence type="ECO:0000313" key="1">
    <source>
        <dbReference type="EMBL" id="KAK5633471.1"/>
    </source>
</evidence>
<accession>A0AAN7ZBU1</accession>
<reference evidence="1 2" key="1">
    <citation type="submission" date="2023-10" db="EMBL/GenBank/DDBJ databases">
        <title>Draft genome sequence of Xylaria bambusicola isolate GMP-LS, the root and basal stem rot pathogen of sugarcane in Indonesia.</title>
        <authorList>
            <person name="Selvaraj P."/>
            <person name="Muralishankar V."/>
            <person name="Muruganantham S."/>
            <person name="Sp S."/>
            <person name="Haryani S."/>
            <person name="Lau K.J.X."/>
            <person name="Naqvi N.I."/>
        </authorList>
    </citation>
    <scope>NUCLEOTIDE SEQUENCE [LARGE SCALE GENOMIC DNA]</scope>
    <source>
        <strain evidence="1">GMP-LS</strain>
    </source>
</reference>
<comment type="caution">
    <text evidence="1">The sequence shown here is derived from an EMBL/GenBank/DDBJ whole genome shotgun (WGS) entry which is preliminary data.</text>
</comment>
<dbReference type="Proteomes" id="UP001305414">
    <property type="component" value="Unassembled WGS sequence"/>
</dbReference>
<evidence type="ECO:0000313" key="2">
    <source>
        <dbReference type="Proteomes" id="UP001305414"/>
    </source>
</evidence>